<dbReference type="InterPro" id="IPR012933">
    <property type="entry name" value="HicA_mRNA_interferase"/>
</dbReference>
<dbReference type="Pfam" id="PF07927">
    <property type="entry name" value="HicA_toxin"/>
    <property type="match status" value="1"/>
</dbReference>
<dbReference type="OrthoDB" id="5327118at2"/>
<evidence type="ECO:0000256" key="5">
    <source>
        <dbReference type="ARBA" id="ARBA00022801"/>
    </source>
</evidence>
<evidence type="ECO:0000256" key="4">
    <source>
        <dbReference type="ARBA" id="ARBA00022759"/>
    </source>
</evidence>
<name>Q3A6G2_SYNC1</name>
<dbReference type="RefSeq" id="WP_011340494.1">
    <property type="nucleotide sequence ID" value="NC_007498.2"/>
</dbReference>
<reference evidence="9" key="1">
    <citation type="submission" date="2005-10" db="EMBL/GenBank/DDBJ databases">
        <title>Complete sequence of Pelobacter carbinolicus DSM 2380.</title>
        <authorList>
            <person name="Copeland A."/>
            <person name="Lucas S."/>
            <person name="Lapidus A."/>
            <person name="Barry K."/>
            <person name="Detter J.C."/>
            <person name="Glavina T."/>
            <person name="Hammon N."/>
            <person name="Israni S."/>
            <person name="Pitluck S."/>
            <person name="Chertkov O."/>
            <person name="Schmutz J."/>
            <person name="Larimer F."/>
            <person name="Land M."/>
            <person name="Kyrpides N."/>
            <person name="Ivanova N."/>
            <person name="Richardson P."/>
        </authorList>
    </citation>
    <scope>NUCLEOTIDE SEQUENCE [LARGE SCALE GENOMIC DNA]</scope>
    <source>
        <strain evidence="9">DSM 2380 / NBRC 103641 / GraBd1</strain>
    </source>
</reference>
<keyword evidence="6" id="KW-0694">RNA-binding</keyword>
<dbReference type="HOGENOM" id="CLU_164851_1_1_7"/>
<keyword evidence="5" id="KW-0378">Hydrolase</keyword>
<dbReference type="STRING" id="338963.Pcar_0788"/>
<gene>
    <name evidence="8" type="ordered locus">Pcar_0788</name>
</gene>
<comment type="similarity">
    <text evidence="1">Belongs to the HicA mRNA interferase family.</text>
</comment>
<evidence type="ECO:0000313" key="9">
    <source>
        <dbReference type="Proteomes" id="UP000002534"/>
    </source>
</evidence>
<evidence type="ECO:0000256" key="2">
    <source>
        <dbReference type="ARBA" id="ARBA00022649"/>
    </source>
</evidence>
<keyword evidence="3" id="KW-0540">Nuclease</keyword>
<organism evidence="8 9">
    <name type="scientific">Syntrophotalea carbinolica (strain DSM 2380 / NBRC 103641 / GraBd1)</name>
    <name type="common">Pelobacter carbinolicus</name>
    <dbReference type="NCBI Taxonomy" id="338963"/>
    <lineage>
        <taxon>Bacteria</taxon>
        <taxon>Pseudomonadati</taxon>
        <taxon>Thermodesulfobacteriota</taxon>
        <taxon>Desulfuromonadia</taxon>
        <taxon>Desulfuromonadales</taxon>
        <taxon>Syntrophotaleaceae</taxon>
        <taxon>Syntrophotalea</taxon>
    </lineage>
</organism>
<dbReference type="SUPFAM" id="SSF54786">
    <property type="entry name" value="YcfA/nrd intein domain"/>
    <property type="match status" value="1"/>
</dbReference>
<reference evidence="8 9" key="2">
    <citation type="journal article" date="2012" name="BMC Genomics">
        <title>The genome of Pelobacter carbinolicus reveals surprising metabolic capabilities and physiological features.</title>
        <authorList>
            <person name="Aklujkar M."/>
            <person name="Haveman S.A."/>
            <person name="Didonato R.Jr."/>
            <person name="Chertkov O."/>
            <person name="Han C.S."/>
            <person name="Land M.L."/>
            <person name="Brown P."/>
            <person name="Lovley D.R."/>
        </authorList>
    </citation>
    <scope>NUCLEOTIDE SEQUENCE [LARGE SCALE GENOMIC DNA]</scope>
    <source>
        <strain evidence="9">DSM 2380 / NBRC 103641 / GraBd1</strain>
    </source>
</reference>
<dbReference type="KEGG" id="pca:Pcar_0788"/>
<dbReference type="AlphaFoldDB" id="Q3A6G2"/>
<dbReference type="GO" id="GO:0003729">
    <property type="term" value="F:mRNA binding"/>
    <property type="evidence" value="ECO:0007669"/>
    <property type="project" value="InterPro"/>
</dbReference>
<sequence>MTEKRLLKLVETVLSNPKNVRFEELKRLLEGFGFTCCQPRGGSSHYTFRKQGSYPITVPKKRPVNQAYVKSVIKQLNLEEWYDENC</sequence>
<evidence type="ECO:0000256" key="1">
    <source>
        <dbReference type="ARBA" id="ARBA00006620"/>
    </source>
</evidence>
<keyword evidence="9" id="KW-1185">Reference proteome</keyword>
<dbReference type="GO" id="GO:0016787">
    <property type="term" value="F:hydrolase activity"/>
    <property type="evidence" value="ECO:0007669"/>
    <property type="project" value="UniProtKB-KW"/>
</dbReference>
<evidence type="ECO:0000256" key="3">
    <source>
        <dbReference type="ARBA" id="ARBA00022722"/>
    </source>
</evidence>
<keyword evidence="4" id="KW-0255">Endonuclease</keyword>
<keyword evidence="7" id="KW-0346">Stress response</keyword>
<protein>
    <submittedName>
        <fullName evidence="8">Toxin, HicA family</fullName>
    </submittedName>
</protein>
<evidence type="ECO:0000256" key="7">
    <source>
        <dbReference type="ARBA" id="ARBA00023016"/>
    </source>
</evidence>
<proteinExistence type="inferred from homology"/>
<dbReference type="GO" id="GO:0004519">
    <property type="term" value="F:endonuclease activity"/>
    <property type="evidence" value="ECO:0007669"/>
    <property type="project" value="UniProtKB-KW"/>
</dbReference>
<evidence type="ECO:0000313" key="8">
    <source>
        <dbReference type="EMBL" id="ABA88045.1"/>
    </source>
</evidence>
<dbReference type="eggNOG" id="COG1724">
    <property type="taxonomic scope" value="Bacteria"/>
</dbReference>
<accession>Q3A6G2</accession>
<dbReference type="EMBL" id="CP000142">
    <property type="protein sequence ID" value="ABA88045.1"/>
    <property type="molecule type" value="Genomic_DNA"/>
</dbReference>
<evidence type="ECO:0000256" key="6">
    <source>
        <dbReference type="ARBA" id="ARBA00022884"/>
    </source>
</evidence>
<dbReference type="InterPro" id="IPR038570">
    <property type="entry name" value="HicA_sf"/>
</dbReference>
<dbReference type="Gene3D" id="3.30.920.30">
    <property type="entry name" value="Hypothetical protein"/>
    <property type="match status" value="1"/>
</dbReference>
<dbReference type="Proteomes" id="UP000002534">
    <property type="component" value="Chromosome"/>
</dbReference>
<keyword evidence="2" id="KW-1277">Toxin-antitoxin system</keyword>